<accession>A0A226CSW2</accession>
<evidence type="ECO:0000313" key="3">
    <source>
        <dbReference type="EMBL" id="OXA40130.1"/>
    </source>
</evidence>
<sequence length="412" mass="47124">MWREEAFHHLRRSIQATQRTSLFTGYFISWDEKNRCATPLGKGWHYRTFQIFALFSILITIPIIVAKLLQLWTLSGEVDKSERMEILTEIIFTFLQLGYFLISLPMWWYFFLPSGPRRFVTVYHALLNLEAKLEDMVSRGTFTARRAVIDTKTTRRMSTLATLFFLCIDYVIPWFCMGIACSPYNAMTSLVEASHFLSSRNLLFARILISLGTTIAATMAASIVAIILLIFVYGIMSLYLWTLFIIPAARSGISFDSGVKIYRALKVMTVIKGDFARDVVGPRMHHIFAVVWATIALYFLMTQVIVTANVSIFVVLLCATMIFISGWVEWFAIGLVAMGATLSKTFIREMARIHGRKKIRRRVMGSLLPNFINLEFVTSVKTMQEGIEMGYFANFMERVTNNTINLLLARSV</sequence>
<evidence type="ECO:0000256" key="1">
    <source>
        <dbReference type="SAM" id="Phobius"/>
    </source>
</evidence>
<protein>
    <submittedName>
        <fullName evidence="2">Uncharacterized protein</fullName>
    </submittedName>
</protein>
<dbReference type="Proteomes" id="UP000198287">
    <property type="component" value="Unassembled WGS sequence"/>
</dbReference>
<reference evidence="2 4" key="1">
    <citation type="submission" date="2015-12" db="EMBL/GenBank/DDBJ databases">
        <title>The genome of Folsomia candida.</title>
        <authorList>
            <person name="Faddeeva A."/>
            <person name="Derks M.F."/>
            <person name="Anvar Y."/>
            <person name="Smit S."/>
            <person name="Van Straalen N."/>
            <person name="Roelofs D."/>
        </authorList>
    </citation>
    <scope>NUCLEOTIDE SEQUENCE [LARGE SCALE GENOMIC DNA]</scope>
    <source>
        <strain evidence="2 4">VU population</strain>
        <tissue evidence="2">Whole body</tissue>
    </source>
</reference>
<dbReference type="EMBL" id="LNIX01000034">
    <property type="protein sequence ID" value="OXA40130.1"/>
    <property type="molecule type" value="Genomic_DNA"/>
</dbReference>
<feature type="transmembrane region" description="Helical" evidence="1">
    <location>
        <begin position="287"/>
        <end position="306"/>
    </location>
</feature>
<evidence type="ECO:0000313" key="2">
    <source>
        <dbReference type="EMBL" id="OXA36542.1"/>
    </source>
</evidence>
<dbReference type="EMBL" id="LNIX01000120">
    <property type="protein sequence ID" value="OXA36542.1"/>
    <property type="molecule type" value="Genomic_DNA"/>
</dbReference>
<feature type="transmembrane region" description="Helical" evidence="1">
    <location>
        <begin position="49"/>
        <end position="69"/>
    </location>
</feature>
<feature type="transmembrane region" description="Helical" evidence="1">
    <location>
        <begin position="160"/>
        <end position="182"/>
    </location>
</feature>
<organism evidence="2 4">
    <name type="scientific">Folsomia candida</name>
    <name type="common">Springtail</name>
    <dbReference type="NCBI Taxonomy" id="158441"/>
    <lineage>
        <taxon>Eukaryota</taxon>
        <taxon>Metazoa</taxon>
        <taxon>Ecdysozoa</taxon>
        <taxon>Arthropoda</taxon>
        <taxon>Hexapoda</taxon>
        <taxon>Collembola</taxon>
        <taxon>Entomobryomorpha</taxon>
        <taxon>Isotomoidea</taxon>
        <taxon>Isotomidae</taxon>
        <taxon>Proisotominae</taxon>
        <taxon>Folsomia</taxon>
    </lineage>
</organism>
<gene>
    <name evidence="3" type="ORF">Fcan01_24994</name>
    <name evidence="2" type="ORF">Fcan01_28696</name>
</gene>
<keyword evidence="1" id="KW-1133">Transmembrane helix</keyword>
<feature type="transmembrane region" description="Helical" evidence="1">
    <location>
        <begin position="90"/>
        <end position="110"/>
    </location>
</feature>
<feature type="transmembrane region" description="Helical" evidence="1">
    <location>
        <begin position="312"/>
        <end position="342"/>
    </location>
</feature>
<evidence type="ECO:0000313" key="4">
    <source>
        <dbReference type="Proteomes" id="UP000198287"/>
    </source>
</evidence>
<feature type="transmembrane region" description="Helical" evidence="1">
    <location>
        <begin position="203"/>
        <end position="232"/>
    </location>
</feature>
<dbReference type="AlphaFoldDB" id="A0A226CSW2"/>
<comment type="caution">
    <text evidence="2">The sequence shown here is derived from an EMBL/GenBank/DDBJ whole genome shotgun (WGS) entry which is preliminary data.</text>
</comment>
<keyword evidence="1" id="KW-0472">Membrane</keyword>
<keyword evidence="4" id="KW-1185">Reference proteome</keyword>
<name>A0A226CSW2_FOLCA</name>
<proteinExistence type="predicted"/>
<keyword evidence="1" id="KW-0812">Transmembrane</keyword>